<dbReference type="Proteomes" id="UP000563523">
    <property type="component" value="Unassembled WGS sequence"/>
</dbReference>
<evidence type="ECO:0000259" key="11">
    <source>
        <dbReference type="PROSITE" id="PS50011"/>
    </source>
</evidence>
<evidence type="ECO:0000256" key="10">
    <source>
        <dbReference type="SAM" id="Phobius"/>
    </source>
</evidence>
<dbReference type="Gene3D" id="1.10.510.10">
    <property type="entry name" value="Transferase(Phosphotransferase) domain 1"/>
    <property type="match status" value="1"/>
</dbReference>
<dbReference type="AlphaFoldDB" id="A0A850RCD6"/>
<sequence length="647" mass="71453">MINKGDLIAQRYLIRDTLGEGGMSNVYLAEDTFLHRLVALKSLRFGLQDNQHIKLRFKRESVAMSKLSSPYIVNIFDVSAADDFPYIVMEYIPGPTLKQYLHRNYPLPYAQVVQFMLEILQGVAVAHEHGIIHRDLKPQNVLLTPDGHVKVTDFGIAISLGEQSITQTDSTLGSIQYMAPERVRGVRATVQSDIYALGIILYEMLANHLPFEGTTSVSIALQHFNESIPTLGKLTPELPQALENVVLKATAKDPAERYASVLEMITDLKTVLDPNRAQESRFVPLSALTKAEQALEATKILPSLAVADGPTGKTTGPQAEVKAIHRPWWRKKRWWTLIFGLLLACVLGGGSYYWFYAREVAVPDLSNLSVHQAQEMLTSVGLKSGSLSHQVSGSVEKGKVVRSLPATGVRLKHHAPVRLVLSQGPQMRTVPDVVGLAYTTAKSKLQQQHLRVKRQNRYSSKVPMGLVIKQGTKAHRQVVNRKQIVVTVSLGPKLHLVKVKSILGYNLKAAQSYASGAGLNLVVNKVESKEDPDTVISQIPDPGTQLAPGDDLTINLSVGINSEADNATTAKTITKEISIPYDKNQGNTPVQIYLQDNNHNIRDLYQSLNIKDTTKVKLPFTLNRNAQGSFRVIQNNKVLLSDTVTNN</sequence>
<dbReference type="InterPro" id="IPR008271">
    <property type="entry name" value="Ser/Thr_kinase_AS"/>
</dbReference>
<comment type="catalytic activity">
    <reaction evidence="7">
        <text>L-threonyl-[protein] + ATP = O-phospho-L-threonyl-[protein] + ADP + H(+)</text>
        <dbReference type="Rhea" id="RHEA:46608"/>
        <dbReference type="Rhea" id="RHEA-COMP:11060"/>
        <dbReference type="Rhea" id="RHEA-COMP:11605"/>
        <dbReference type="ChEBI" id="CHEBI:15378"/>
        <dbReference type="ChEBI" id="CHEBI:30013"/>
        <dbReference type="ChEBI" id="CHEBI:30616"/>
        <dbReference type="ChEBI" id="CHEBI:61977"/>
        <dbReference type="ChEBI" id="CHEBI:456216"/>
        <dbReference type="EC" id="2.7.11.1"/>
    </reaction>
</comment>
<dbReference type="EC" id="2.7.11.1" evidence="1"/>
<keyword evidence="3" id="KW-0808">Transferase</keyword>
<dbReference type="Gene3D" id="3.30.10.20">
    <property type="match status" value="3"/>
</dbReference>
<dbReference type="Pfam" id="PF00069">
    <property type="entry name" value="Pkinase"/>
    <property type="match status" value="1"/>
</dbReference>
<evidence type="ECO:0000313" key="13">
    <source>
        <dbReference type="EMBL" id="NVY96966.1"/>
    </source>
</evidence>
<evidence type="ECO:0000256" key="2">
    <source>
        <dbReference type="ARBA" id="ARBA00022527"/>
    </source>
</evidence>
<keyword evidence="4 9" id="KW-0547">Nucleotide-binding</keyword>
<evidence type="ECO:0000256" key="5">
    <source>
        <dbReference type="ARBA" id="ARBA00022777"/>
    </source>
</evidence>
<proteinExistence type="predicted"/>
<evidence type="ECO:0000256" key="1">
    <source>
        <dbReference type="ARBA" id="ARBA00012513"/>
    </source>
</evidence>
<dbReference type="CDD" id="cd14014">
    <property type="entry name" value="STKc_PknB_like"/>
    <property type="match status" value="1"/>
</dbReference>
<keyword evidence="10" id="KW-1133">Transmembrane helix</keyword>
<dbReference type="SMART" id="SM00220">
    <property type="entry name" value="S_TKc"/>
    <property type="match status" value="1"/>
</dbReference>
<dbReference type="CDD" id="cd06577">
    <property type="entry name" value="PASTA_pknB"/>
    <property type="match status" value="3"/>
</dbReference>
<dbReference type="GO" id="GO:0005524">
    <property type="term" value="F:ATP binding"/>
    <property type="evidence" value="ECO:0007669"/>
    <property type="project" value="UniProtKB-UniRule"/>
</dbReference>
<evidence type="ECO:0000313" key="14">
    <source>
        <dbReference type="Proteomes" id="UP000563523"/>
    </source>
</evidence>
<dbReference type="SMART" id="SM00740">
    <property type="entry name" value="PASTA"/>
    <property type="match status" value="3"/>
</dbReference>
<protein>
    <recommendedName>
        <fullName evidence="1">non-specific serine/threonine protein kinase</fullName>
        <ecNumber evidence="1">2.7.11.1</ecNumber>
    </recommendedName>
</protein>
<name>A0A850RCD6_9LACO</name>
<evidence type="ECO:0000256" key="9">
    <source>
        <dbReference type="PROSITE-ProRule" id="PRU10141"/>
    </source>
</evidence>
<dbReference type="InterPro" id="IPR005543">
    <property type="entry name" value="PASTA_dom"/>
</dbReference>
<feature type="domain" description="PASTA" evidence="12">
    <location>
        <begin position="424"/>
        <end position="490"/>
    </location>
</feature>
<keyword evidence="10" id="KW-0472">Membrane</keyword>
<dbReference type="PANTHER" id="PTHR43289">
    <property type="entry name" value="MITOGEN-ACTIVATED PROTEIN KINASE KINASE KINASE 20-RELATED"/>
    <property type="match status" value="1"/>
</dbReference>
<dbReference type="EMBL" id="JABZEC010000006">
    <property type="protein sequence ID" value="NVY96966.1"/>
    <property type="molecule type" value="Genomic_DNA"/>
</dbReference>
<evidence type="ECO:0000256" key="4">
    <source>
        <dbReference type="ARBA" id="ARBA00022741"/>
    </source>
</evidence>
<keyword evidence="10" id="KW-0812">Transmembrane</keyword>
<dbReference type="GO" id="GO:0004674">
    <property type="term" value="F:protein serine/threonine kinase activity"/>
    <property type="evidence" value="ECO:0007669"/>
    <property type="project" value="UniProtKB-KW"/>
</dbReference>
<accession>A0A850RCD6</accession>
<dbReference type="InterPro" id="IPR000719">
    <property type="entry name" value="Prot_kinase_dom"/>
</dbReference>
<reference evidence="13 14" key="1">
    <citation type="submission" date="2020-06" db="EMBL/GenBank/DDBJ databases">
        <authorList>
            <person name="Kang J."/>
        </authorList>
    </citation>
    <scope>NUCLEOTIDE SEQUENCE [LARGE SCALE GENOMIC DNA]</scope>
    <source>
        <strain evidence="13 14">DCY120</strain>
    </source>
</reference>
<dbReference type="Gene3D" id="3.30.200.20">
    <property type="entry name" value="Phosphorylase Kinase, domain 1"/>
    <property type="match status" value="1"/>
</dbReference>
<dbReference type="InterPro" id="IPR017441">
    <property type="entry name" value="Protein_kinase_ATP_BS"/>
</dbReference>
<keyword evidence="14" id="KW-1185">Reference proteome</keyword>
<dbReference type="PROSITE" id="PS00107">
    <property type="entry name" value="PROTEIN_KINASE_ATP"/>
    <property type="match status" value="1"/>
</dbReference>
<dbReference type="PROSITE" id="PS00108">
    <property type="entry name" value="PROTEIN_KINASE_ST"/>
    <property type="match status" value="1"/>
</dbReference>
<dbReference type="Pfam" id="PF03793">
    <property type="entry name" value="PASTA"/>
    <property type="match status" value="3"/>
</dbReference>
<dbReference type="InterPro" id="IPR011009">
    <property type="entry name" value="Kinase-like_dom_sf"/>
</dbReference>
<keyword evidence="5 13" id="KW-0418">Kinase</keyword>
<dbReference type="PANTHER" id="PTHR43289:SF34">
    <property type="entry name" value="SERINE_THREONINE-PROTEIN KINASE YBDM-RELATED"/>
    <property type="match status" value="1"/>
</dbReference>
<dbReference type="NCBIfam" id="NF033483">
    <property type="entry name" value="PknB_PASTA_kin"/>
    <property type="match status" value="1"/>
</dbReference>
<evidence type="ECO:0000256" key="3">
    <source>
        <dbReference type="ARBA" id="ARBA00022679"/>
    </source>
</evidence>
<feature type="domain" description="PASTA" evidence="12">
    <location>
        <begin position="356"/>
        <end position="423"/>
    </location>
</feature>
<dbReference type="PROSITE" id="PS50011">
    <property type="entry name" value="PROTEIN_KINASE_DOM"/>
    <property type="match status" value="1"/>
</dbReference>
<dbReference type="Gene3D" id="2.60.40.2560">
    <property type="match status" value="1"/>
</dbReference>
<gene>
    <name evidence="13" type="primary">pknB</name>
    <name evidence="13" type="ORF">HU830_07355</name>
</gene>
<evidence type="ECO:0000256" key="8">
    <source>
        <dbReference type="ARBA" id="ARBA00048679"/>
    </source>
</evidence>
<keyword evidence="6 9" id="KW-0067">ATP-binding</keyword>
<feature type="transmembrane region" description="Helical" evidence="10">
    <location>
        <begin position="334"/>
        <end position="355"/>
    </location>
</feature>
<comment type="caution">
    <text evidence="13">The sequence shown here is derived from an EMBL/GenBank/DDBJ whole genome shotgun (WGS) entry which is preliminary data.</text>
</comment>
<evidence type="ECO:0000256" key="7">
    <source>
        <dbReference type="ARBA" id="ARBA00047899"/>
    </source>
</evidence>
<dbReference type="PROSITE" id="PS51178">
    <property type="entry name" value="PASTA"/>
    <property type="match status" value="2"/>
</dbReference>
<comment type="catalytic activity">
    <reaction evidence="8">
        <text>L-seryl-[protein] + ATP = O-phospho-L-seryl-[protein] + ADP + H(+)</text>
        <dbReference type="Rhea" id="RHEA:17989"/>
        <dbReference type="Rhea" id="RHEA-COMP:9863"/>
        <dbReference type="Rhea" id="RHEA-COMP:11604"/>
        <dbReference type="ChEBI" id="CHEBI:15378"/>
        <dbReference type="ChEBI" id="CHEBI:29999"/>
        <dbReference type="ChEBI" id="CHEBI:30616"/>
        <dbReference type="ChEBI" id="CHEBI:83421"/>
        <dbReference type="ChEBI" id="CHEBI:456216"/>
        <dbReference type="EC" id="2.7.11.1"/>
    </reaction>
</comment>
<feature type="binding site" evidence="9">
    <location>
        <position position="41"/>
    </location>
    <ligand>
        <name>ATP</name>
        <dbReference type="ChEBI" id="CHEBI:30616"/>
    </ligand>
</feature>
<keyword evidence="2" id="KW-0723">Serine/threonine-protein kinase</keyword>
<evidence type="ECO:0000256" key="6">
    <source>
        <dbReference type="ARBA" id="ARBA00022840"/>
    </source>
</evidence>
<feature type="domain" description="Protein kinase" evidence="11">
    <location>
        <begin position="12"/>
        <end position="272"/>
    </location>
</feature>
<organism evidence="13 14">
    <name type="scientific">Bombilactobacillus apium</name>
    <dbReference type="NCBI Taxonomy" id="2675299"/>
    <lineage>
        <taxon>Bacteria</taxon>
        <taxon>Bacillati</taxon>
        <taxon>Bacillota</taxon>
        <taxon>Bacilli</taxon>
        <taxon>Lactobacillales</taxon>
        <taxon>Lactobacillaceae</taxon>
        <taxon>Bombilactobacillus</taxon>
    </lineage>
</organism>
<evidence type="ECO:0000259" key="12">
    <source>
        <dbReference type="PROSITE" id="PS51178"/>
    </source>
</evidence>
<dbReference type="RefSeq" id="WP_176943120.1">
    <property type="nucleotide sequence ID" value="NZ_JABZEC010000006.1"/>
</dbReference>
<dbReference type="FunFam" id="1.10.510.10:FF:000021">
    <property type="entry name" value="Serine/threonine protein kinase"/>
    <property type="match status" value="1"/>
</dbReference>
<dbReference type="SUPFAM" id="SSF56112">
    <property type="entry name" value="Protein kinase-like (PK-like)"/>
    <property type="match status" value="1"/>
</dbReference>